<dbReference type="EMBL" id="GDJX01016122">
    <property type="protein sequence ID" value="JAT51814.1"/>
    <property type="molecule type" value="Transcribed_RNA"/>
</dbReference>
<dbReference type="AlphaFoldDB" id="A0A1D1YB21"/>
<protein>
    <submittedName>
        <fullName evidence="1">Disease resistance protein RPS2</fullName>
    </submittedName>
</protein>
<reference evidence="1" key="1">
    <citation type="submission" date="2015-07" db="EMBL/GenBank/DDBJ databases">
        <title>Transcriptome Assembly of Anthurium amnicola.</title>
        <authorList>
            <person name="Suzuki J."/>
        </authorList>
    </citation>
    <scope>NUCLEOTIDE SEQUENCE</scope>
</reference>
<feature type="non-terminal residue" evidence="1">
    <location>
        <position position="1"/>
    </location>
</feature>
<dbReference type="Gene3D" id="3.80.10.10">
    <property type="entry name" value="Ribonuclease Inhibitor"/>
    <property type="match status" value="1"/>
</dbReference>
<gene>
    <name evidence="1" type="primary">RPS2_3</name>
    <name evidence="1" type="ORF">g.64114</name>
</gene>
<feature type="non-terminal residue" evidence="1">
    <location>
        <position position="112"/>
    </location>
</feature>
<evidence type="ECO:0000313" key="1">
    <source>
        <dbReference type="EMBL" id="JAT51814.1"/>
    </source>
</evidence>
<dbReference type="InterPro" id="IPR032675">
    <property type="entry name" value="LRR_dom_sf"/>
</dbReference>
<organism evidence="1">
    <name type="scientific">Anthurium amnicola</name>
    <dbReference type="NCBI Taxonomy" id="1678845"/>
    <lineage>
        <taxon>Eukaryota</taxon>
        <taxon>Viridiplantae</taxon>
        <taxon>Streptophyta</taxon>
        <taxon>Embryophyta</taxon>
        <taxon>Tracheophyta</taxon>
        <taxon>Spermatophyta</taxon>
        <taxon>Magnoliopsida</taxon>
        <taxon>Liliopsida</taxon>
        <taxon>Araceae</taxon>
        <taxon>Pothoideae</taxon>
        <taxon>Potheae</taxon>
        <taxon>Anthurium</taxon>
    </lineage>
</organism>
<dbReference type="SUPFAM" id="SSF52058">
    <property type="entry name" value="L domain-like"/>
    <property type="match status" value="1"/>
</dbReference>
<name>A0A1D1YB21_9ARAE</name>
<proteinExistence type="predicted"/>
<accession>A0A1D1YB21</accession>
<sequence length="112" mass="12565">LWITEQEFVVLLGPTGGTRVPSRGRWENATRISVERGLIPTERLHYPNLTTLLLCFGSEKLVRVGLFADLDTPALRVLDLSTTTLEKFPIEITSLIQLRYLNLESTGITDVP</sequence>